<dbReference type="OrthoDB" id="4335972at2"/>
<sequence length="252" mass="25782">MTVPSSFVRTERTLNSHRLPNSAGRKVGLGVAALAAVLLAAGCKPATTGTPVPNVVGMHGDKAKDALQKPDAYIARDVTFQDVKAGETSPRIVIIKSNWKVCGQAPAAGSPSVKDLTVKLYVVKNEENCPGISPRPSMSTSAPTAVPSAQTTATPTPNTAPSTQVPAPEATTNPPANTYSPPPAPAAGPTPPAPSPAGSCKAHTVGYCGWDRGETPQQPGETATCKDGYVSFAGDDGSGTCSGHKGVRVWFK</sequence>
<dbReference type="Gene3D" id="3.30.10.20">
    <property type="match status" value="1"/>
</dbReference>
<dbReference type="PROSITE" id="PS51178">
    <property type="entry name" value="PASTA"/>
    <property type="match status" value="1"/>
</dbReference>
<organism evidence="3 4">
    <name type="scientific">Kitasatospora acidiphila</name>
    <dbReference type="NCBI Taxonomy" id="2567942"/>
    <lineage>
        <taxon>Bacteria</taxon>
        <taxon>Bacillati</taxon>
        <taxon>Actinomycetota</taxon>
        <taxon>Actinomycetes</taxon>
        <taxon>Kitasatosporales</taxon>
        <taxon>Streptomycetaceae</taxon>
        <taxon>Kitasatospora</taxon>
    </lineage>
</organism>
<dbReference type="Proteomes" id="UP000319103">
    <property type="component" value="Unassembled WGS sequence"/>
</dbReference>
<feature type="compositionally biased region" description="Low complexity" evidence="1">
    <location>
        <begin position="136"/>
        <end position="179"/>
    </location>
</feature>
<name>A0A540VXV4_9ACTN</name>
<keyword evidence="4" id="KW-1185">Reference proteome</keyword>
<evidence type="ECO:0000313" key="3">
    <source>
        <dbReference type="EMBL" id="TQF01557.1"/>
    </source>
</evidence>
<feature type="domain" description="PASTA" evidence="2">
    <location>
        <begin position="46"/>
        <end position="124"/>
    </location>
</feature>
<evidence type="ECO:0000259" key="2">
    <source>
        <dbReference type="PROSITE" id="PS51178"/>
    </source>
</evidence>
<accession>A0A540VXV4</accession>
<comment type="caution">
    <text evidence="3">The sequence shown here is derived from an EMBL/GenBank/DDBJ whole genome shotgun (WGS) entry which is preliminary data.</text>
</comment>
<proteinExistence type="predicted"/>
<protein>
    <submittedName>
        <fullName evidence="3">DUF3761 domain-containing protein</fullName>
    </submittedName>
</protein>
<dbReference type="CDD" id="cd06577">
    <property type="entry name" value="PASTA_pknB"/>
    <property type="match status" value="1"/>
</dbReference>
<dbReference type="AlphaFoldDB" id="A0A540VXV4"/>
<reference evidence="3 4" key="1">
    <citation type="submission" date="2019-06" db="EMBL/GenBank/DDBJ databases">
        <title>Description of Kitasatospora acidophila sp. nov. isolated from pine grove soil, and reclassification of Streptomyces novaecaesareae to Kitasatospora novaeceasareae comb. nov.</title>
        <authorList>
            <person name="Kim M.J."/>
        </authorList>
    </citation>
    <scope>NUCLEOTIDE SEQUENCE [LARGE SCALE GENOMIC DNA]</scope>
    <source>
        <strain evidence="3 4">MMS16-CNU292</strain>
    </source>
</reference>
<feature type="compositionally biased region" description="Pro residues" evidence="1">
    <location>
        <begin position="180"/>
        <end position="195"/>
    </location>
</feature>
<feature type="region of interest" description="Disordered" evidence="1">
    <location>
        <begin position="129"/>
        <end position="198"/>
    </location>
</feature>
<gene>
    <name evidence="3" type="ORF">E6W39_03995</name>
</gene>
<evidence type="ECO:0000313" key="4">
    <source>
        <dbReference type="Proteomes" id="UP000319103"/>
    </source>
</evidence>
<evidence type="ECO:0000256" key="1">
    <source>
        <dbReference type="SAM" id="MobiDB-lite"/>
    </source>
</evidence>
<dbReference type="InterPro" id="IPR005543">
    <property type="entry name" value="PASTA_dom"/>
</dbReference>
<dbReference type="EMBL" id="VIGB01000003">
    <property type="protein sequence ID" value="TQF01557.1"/>
    <property type="molecule type" value="Genomic_DNA"/>
</dbReference>